<sequence length="116" mass="13233">MDTVLKDVIENEKRKEIVDQMKDKVTFLGTATLSFMELFVQAKDHNINGASSSKGVSESKEDLSFGSNEFIKEFDKTITKAKKFKRQTIMPDFDLGIDDEELEEKQGRREIRVAAP</sequence>
<organism evidence="1 2">
    <name type="scientific">Catharanthus roseus</name>
    <name type="common">Madagascar periwinkle</name>
    <name type="synonym">Vinca rosea</name>
    <dbReference type="NCBI Taxonomy" id="4058"/>
    <lineage>
        <taxon>Eukaryota</taxon>
        <taxon>Viridiplantae</taxon>
        <taxon>Streptophyta</taxon>
        <taxon>Embryophyta</taxon>
        <taxon>Tracheophyta</taxon>
        <taxon>Spermatophyta</taxon>
        <taxon>Magnoliopsida</taxon>
        <taxon>eudicotyledons</taxon>
        <taxon>Gunneridae</taxon>
        <taxon>Pentapetalae</taxon>
        <taxon>asterids</taxon>
        <taxon>lamiids</taxon>
        <taxon>Gentianales</taxon>
        <taxon>Apocynaceae</taxon>
        <taxon>Rauvolfioideae</taxon>
        <taxon>Vinceae</taxon>
        <taxon>Catharanthinae</taxon>
        <taxon>Catharanthus</taxon>
    </lineage>
</organism>
<comment type="caution">
    <text evidence="1">The sequence shown here is derived from an EMBL/GenBank/DDBJ whole genome shotgun (WGS) entry which is preliminary data.</text>
</comment>
<dbReference type="Proteomes" id="UP001060085">
    <property type="component" value="Linkage Group LG05"/>
</dbReference>
<dbReference type="EMBL" id="CM044705">
    <property type="protein sequence ID" value="KAI5662380.1"/>
    <property type="molecule type" value="Genomic_DNA"/>
</dbReference>
<protein>
    <submittedName>
        <fullName evidence="1">Uncharacterized protein</fullName>
    </submittedName>
</protein>
<evidence type="ECO:0000313" key="1">
    <source>
        <dbReference type="EMBL" id="KAI5662380.1"/>
    </source>
</evidence>
<reference evidence="2" key="1">
    <citation type="journal article" date="2023" name="Nat. Plants">
        <title>Single-cell RNA sequencing provides a high-resolution roadmap for understanding the multicellular compartmentation of specialized metabolism.</title>
        <authorList>
            <person name="Sun S."/>
            <person name="Shen X."/>
            <person name="Li Y."/>
            <person name="Li Y."/>
            <person name="Wang S."/>
            <person name="Li R."/>
            <person name="Zhang H."/>
            <person name="Shen G."/>
            <person name="Guo B."/>
            <person name="Wei J."/>
            <person name="Xu J."/>
            <person name="St-Pierre B."/>
            <person name="Chen S."/>
            <person name="Sun C."/>
        </authorList>
    </citation>
    <scope>NUCLEOTIDE SEQUENCE [LARGE SCALE GENOMIC DNA]</scope>
</reference>
<evidence type="ECO:0000313" key="2">
    <source>
        <dbReference type="Proteomes" id="UP001060085"/>
    </source>
</evidence>
<name>A0ACC0ANB8_CATRO</name>
<accession>A0ACC0ANB8</accession>
<keyword evidence="2" id="KW-1185">Reference proteome</keyword>
<proteinExistence type="predicted"/>
<gene>
    <name evidence="1" type="ORF">M9H77_21703</name>
</gene>